<gene>
    <name evidence="2" type="ORF">SAMN05444165_2564</name>
</gene>
<protein>
    <submittedName>
        <fullName evidence="2">Uncharacterized membrane protein</fullName>
    </submittedName>
</protein>
<reference evidence="2 3" key="1">
    <citation type="submission" date="2016-11" db="EMBL/GenBank/DDBJ databases">
        <authorList>
            <person name="Jaros S."/>
            <person name="Januszkiewicz K."/>
            <person name="Wedrychowicz H."/>
        </authorList>
    </citation>
    <scope>NUCLEOTIDE SEQUENCE [LARGE SCALE GENOMIC DNA]</scope>
    <source>
        <strain evidence="2 3">GAS95</strain>
    </source>
</reference>
<feature type="transmembrane region" description="Helical" evidence="1">
    <location>
        <begin position="110"/>
        <end position="133"/>
    </location>
</feature>
<evidence type="ECO:0000313" key="3">
    <source>
        <dbReference type="Proteomes" id="UP000185151"/>
    </source>
</evidence>
<dbReference type="RefSeq" id="WP_074295994.1">
    <property type="nucleotide sequence ID" value="NZ_FSRU01000001.1"/>
</dbReference>
<keyword evidence="1" id="KW-1133">Transmembrane helix</keyword>
<dbReference type="Proteomes" id="UP000185151">
    <property type="component" value="Unassembled WGS sequence"/>
</dbReference>
<sequence length="368" mass="39825">MKQDGFIEALRRELSSLPKAAIDEIVADYREYIGDALAAGRHEEEVIAALGDPAKLARELTAQANYRQWEAQRSVGNLMRVVASVARLGLLQLLLLGPFLLYLLMLTVGYVVSGALAVAGLVAMLVLGSHHFFGTDFNLNLGKETQTKSTDQVGDLHTDFAGLQVLDKRFVLRLNNGARVDLVTTAGPIELKRDAQGQLETEIPDDAARKLLTQNADGSFSIDRDAVNALDFRDTVDGRLSLARSGEDKQALSWNIVDTDGSHASFDQDANGDTHHLSVNDNSDGSQVSIGDGGIAVDDSQDHIHISGLGGKTLESIALRYAVIALPIGLLGLLLCIWLTCITWRALTRFTQRQIDALSTSFGHTPAR</sequence>
<feature type="transmembrane region" description="Helical" evidence="1">
    <location>
        <begin position="81"/>
        <end position="104"/>
    </location>
</feature>
<dbReference type="Pfam" id="PF22564">
    <property type="entry name" value="HAAS"/>
    <property type="match status" value="1"/>
</dbReference>
<dbReference type="OrthoDB" id="9804829at2"/>
<feature type="transmembrane region" description="Helical" evidence="1">
    <location>
        <begin position="321"/>
        <end position="347"/>
    </location>
</feature>
<keyword evidence="1" id="KW-0812">Transmembrane</keyword>
<dbReference type="AlphaFoldDB" id="A0A1N6IWM1"/>
<proteinExistence type="predicted"/>
<keyword evidence="1" id="KW-0472">Membrane</keyword>
<organism evidence="2 3">
    <name type="scientific">Paraburkholderia phenazinium</name>
    <dbReference type="NCBI Taxonomy" id="60549"/>
    <lineage>
        <taxon>Bacteria</taxon>
        <taxon>Pseudomonadati</taxon>
        <taxon>Pseudomonadota</taxon>
        <taxon>Betaproteobacteria</taxon>
        <taxon>Burkholderiales</taxon>
        <taxon>Burkholderiaceae</taxon>
        <taxon>Paraburkholderia</taxon>
    </lineage>
</organism>
<evidence type="ECO:0000256" key="1">
    <source>
        <dbReference type="SAM" id="Phobius"/>
    </source>
</evidence>
<accession>A0A1N6IWM1</accession>
<evidence type="ECO:0000313" key="2">
    <source>
        <dbReference type="EMBL" id="SIO36414.1"/>
    </source>
</evidence>
<name>A0A1N6IWM1_9BURK</name>
<keyword evidence="3" id="KW-1185">Reference proteome</keyword>
<dbReference type="EMBL" id="FSRU01000001">
    <property type="protein sequence ID" value="SIO36414.1"/>
    <property type="molecule type" value="Genomic_DNA"/>
</dbReference>